<keyword evidence="7" id="KW-1133">Transmembrane helix</keyword>
<dbReference type="GO" id="GO:0006281">
    <property type="term" value="P:DNA repair"/>
    <property type="evidence" value="ECO:0007669"/>
    <property type="project" value="InterPro"/>
</dbReference>
<comment type="similarity">
    <text evidence="1">Belongs to the RecJ family.</text>
</comment>
<accession>A0A0K8MCS6</accession>
<keyword evidence="4" id="KW-0378">Hydrolase</keyword>
<dbReference type="EMBL" id="BBVC01000014">
    <property type="protein sequence ID" value="GAO97694.1"/>
    <property type="molecule type" value="Genomic_DNA"/>
</dbReference>
<comment type="caution">
    <text evidence="11">The sequence shown here is derived from an EMBL/GenBank/DDBJ whole genome shotgun (WGS) entry which is preliminary data.</text>
</comment>
<dbReference type="PANTHER" id="PTHR30255">
    <property type="entry name" value="SINGLE-STRANDED-DNA-SPECIFIC EXONUCLEASE RECJ"/>
    <property type="match status" value="1"/>
</dbReference>
<dbReference type="AlphaFoldDB" id="A0A0K8MCS6"/>
<evidence type="ECO:0000256" key="2">
    <source>
        <dbReference type="ARBA" id="ARBA00019841"/>
    </source>
</evidence>
<evidence type="ECO:0000256" key="5">
    <source>
        <dbReference type="ARBA" id="ARBA00022839"/>
    </source>
</evidence>
<dbReference type="GO" id="GO:0006310">
    <property type="term" value="P:DNA recombination"/>
    <property type="evidence" value="ECO:0007669"/>
    <property type="project" value="InterPro"/>
</dbReference>
<dbReference type="STRING" id="1629334.Cva_00331"/>
<feature type="transmembrane region" description="Helical" evidence="7">
    <location>
        <begin position="200"/>
        <end position="221"/>
    </location>
</feature>
<dbReference type="Pfam" id="PF01368">
    <property type="entry name" value="DHH"/>
    <property type="match status" value="1"/>
</dbReference>
<evidence type="ECO:0000256" key="6">
    <source>
        <dbReference type="SAM" id="Coils"/>
    </source>
</evidence>
<evidence type="ECO:0000256" key="7">
    <source>
        <dbReference type="SAM" id="Phobius"/>
    </source>
</evidence>
<dbReference type="InterPro" id="IPR051673">
    <property type="entry name" value="SSDNA_exonuclease_RecJ"/>
</dbReference>
<keyword evidence="3" id="KW-0540">Nuclease</keyword>
<evidence type="ECO:0000256" key="3">
    <source>
        <dbReference type="ARBA" id="ARBA00022722"/>
    </source>
</evidence>
<feature type="coiled-coil region" evidence="6">
    <location>
        <begin position="326"/>
        <end position="358"/>
    </location>
</feature>
<keyword evidence="7" id="KW-0812">Transmembrane</keyword>
<keyword evidence="5 11" id="KW-0269">Exonuclease</keyword>
<sequence>MKYLENACSLSGRVWRLRPSDEMQALAISQRFNLPLVLGDLLAARGISLEEVEAFLNPTLKQFLPDPSTFKDLDTAVERLLHALKEKEKIAVFGDYDVDGATSSAVLYRYLSAVGADIVIYIPDRMREGYGPNAPALLTLAEQGVKLVITVDCGTTASEPFEEAKKAGMDVIVIDHHMPDAKLPSVTAVLNPNRFDESGVYGYLAAVGVCFIFLAGLNRALRVQGFFSQKTEPDLLSLLDLVALGTICDVMPLKGLNRAFVTQGLKVMAARCNLGLKTLMDVSGIRDIPSAYHSGFILGPRVNAGGRVGKSDLGATLLTTGNPLQAEQIAHTLNELNQERQNIEQEVLEQAILQAEKQSHPLLICYGMNWHPGVIGIVAGRLKERFNRPSLVISLDENGVGKGSGRSITGIDLGFLIQEAKRQALLLGGGGHAMAAGFSIESHRIEELHNFLNDHINRHQYDLTPCLSIDNHLTLTGASVSLAQLLETLAPYGQGNPSPRFIFENVRILKANVVGKDHIRCLLTDEGGGRLSAISFRSLHSLLGETLLHSKGESLHIVGTLKLDSWQGEERVQLTIDDAMFARTLLRKAG</sequence>
<dbReference type="Proteomes" id="UP000036771">
    <property type="component" value="Unassembled WGS sequence"/>
</dbReference>
<dbReference type="GO" id="GO:0003676">
    <property type="term" value="F:nucleic acid binding"/>
    <property type="evidence" value="ECO:0007669"/>
    <property type="project" value="InterPro"/>
</dbReference>
<gene>
    <name evidence="11" type="primary">recJ</name>
    <name evidence="11" type="ORF">Cva_00331</name>
</gene>
<dbReference type="Gene3D" id="3.90.1640.30">
    <property type="match status" value="1"/>
</dbReference>
<dbReference type="OrthoDB" id="9809852at2"/>
<dbReference type="GO" id="GO:0008409">
    <property type="term" value="F:5'-3' exonuclease activity"/>
    <property type="evidence" value="ECO:0007669"/>
    <property type="project" value="InterPro"/>
</dbReference>
<dbReference type="InterPro" id="IPR001667">
    <property type="entry name" value="DDH_dom"/>
</dbReference>
<feature type="domain" description="RecJ OB" evidence="10">
    <location>
        <begin position="469"/>
        <end position="578"/>
    </location>
</feature>
<evidence type="ECO:0000313" key="12">
    <source>
        <dbReference type="Proteomes" id="UP000036771"/>
    </source>
</evidence>
<keyword evidence="6" id="KW-0175">Coiled coil</keyword>
<dbReference type="InterPro" id="IPR038763">
    <property type="entry name" value="DHH_sf"/>
</dbReference>
<dbReference type="InterPro" id="IPR004610">
    <property type="entry name" value="RecJ"/>
</dbReference>
<evidence type="ECO:0000259" key="10">
    <source>
        <dbReference type="Pfam" id="PF17768"/>
    </source>
</evidence>
<evidence type="ECO:0000256" key="1">
    <source>
        <dbReference type="ARBA" id="ARBA00005915"/>
    </source>
</evidence>
<organism evidence="11 12">
    <name type="scientific">Caedimonas varicaedens</name>
    <dbReference type="NCBI Taxonomy" id="1629334"/>
    <lineage>
        <taxon>Bacteria</taxon>
        <taxon>Pseudomonadati</taxon>
        <taxon>Pseudomonadota</taxon>
        <taxon>Alphaproteobacteria</taxon>
        <taxon>Holosporales</taxon>
        <taxon>Caedimonadaceae</taxon>
        <taxon>Caedimonas</taxon>
    </lineage>
</organism>
<feature type="domain" description="DHHA1" evidence="9">
    <location>
        <begin position="362"/>
        <end position="456"/>
    </location>
</feature>
<dbReference type="PANTHER" id="PTHR30255:SF2">
    <property type="entry name" value="SINGLE-STRANDED-DNA-SPECIFIC EXONUCLEASE RECJ"/>
    <property type="match status" value="1"/>
</dbReference>
<dbReference type="NCBIfam" id="TIGR00644">
    <property type="entry name" value="recJ"/>
    <property type="match status" value="1"/>
</dbReference>
<reference evidence="11 12" key="1">
    <citation type="submission" date="2015-03" db="EMBL/GenBank/DDBJ databases">
        <title>Caedibacter varicaedens, whole genome shotgun sequence.</title>
        <authorList>
            <person name="Suzuki H."/>
            <person name="Dapper A.L."/>
            <person name="Gibson A.K."/>
            <person name="Jackson C."/>
            <person name="Lee H."/>
            <person name="Pejaver V.R."/>
            <person name="Doak T."/>
            <person name="Lynch M."/>
        </authorList>
    </citation>
    <scope>NUCLEOTIDE SEQUENCE [LARGE SCALE GENOMIC DNA]</scope>
</reference>
<proteinExistence type="inferred from homology"/>
<feature type="domain" description="DDH" evidence="8">
    <location>
        <begin position="89"/>
        <end position="246"/>
    </location>
</feature>
<dbReference type="InterPro" id="IPR003156">
    <property type="entry name" value="DHHA1_dom"/>
</dbReference>
<evidence type="ECO:0000313" key="11">
    <source>
        <dbReference type="EMBL" id="GAO97694.1"/>
    </source>
</evidence>
<dbReference type="Gene3D" id="3.10.310.30">
    <property type="match status" value="1"/>
</dbReference>
<keyword evidence="7" id="KW-0472">Membrane</keyword>
<dbReference type="Pfam" id="PF17768">
    <property type="entry name" value="RecJ_OB"/>
    <property type="match status" value="1"/>
</dbReference>
<evidence type="ECO:0000256" key="4">
    <source>
        <dbReference type="ARBA" id="ARBA00022801"/>
    </source>
</evidence>
<name>A0A0K8MCS6_9PROT</name>
<dbReference type="SUPFAM" id="SSF64182">
    <property type="entry name" value="DHH phosphoesterases"/>
    <property type="match status" value="1"/>
</dbReference>
<dbReference type="InterPro" id="IPR041122">
    <property type="entry name" value="RecJ_OB"/>
</dbReference>
<evidence type="ECO:0000259" key="8">
    <source>
        <dbReference type="Pfam" id="PF01368"/>
    </source>
</evidence>
<dbReference type="Pfam" id="PF02272">
    <property type="entry name" value="DHHA1"/>
    <property type="match status" value="1"/>
</dbReference>
<evidence type="ECO:0000259" key="9">
    <source>
        <dbReference type="Pfam" id="PF02272"/>
    </source>
</evidence>
<keyword evidence="12" id="KW-1185">Reference proteome</keyword>
<protein>
    <recommendedName>
        <fullName evidence="2">Single-stranded-DNA-specific exonuclease RecJ</fullName>
    </recommendedName>
</protein>